<accession>A0A428ZQS7</accession>
<dbReference type="SUPFAM" id="SSF49299">
    <property type="entry name" value="PKD domain"/>
    <property type="match status" value="2"/>
</dbReference>
<dbReference type="AlphaFoldDB" id="A0A428ZQS7"/>
<protein>
    <submittedName>
        <fullName evidence="3">PKD domain-containing protein</fullName>
    </submittedName>
</protein>
<evidence type="ECO:0000313" key="3">
    <source>
        <dbReference type="EMBL" id="RSM90412.1"/>
    </source>
</evidence>
<dbReference type="SUPFAM" id="SSF50974">
    <property type="entry name" value="Nitrous oxide reductase, N-terminal domain"/>
    <property type="match status" value="1"/>
</dbReference>
<dbReference type="InterPro" id="IPR000601">
    <property type="entry name" value="PKD_dom"/>
</dbReference>
<organism evidence="3 4">
    <name type="scientific">Kibdelosporangium aridum</name>
    <dbReference type="NCBI Taxonomy" id="2030"/>
    <lineage>
        <taxon>Bacteria</taxon>
        <taxon>Bacillati</taxon>
        <taxon>Actinomycetota</taxon>
        <taxon>Actinomycetes</taxon>
        <taxon>Pseudonocardiales</taxon>
        <taxon>Pseudonocardiaceae</taxon>
        <taxon>Kibdelosporangium</taxon>
    </lineage>
</organism>
<name>A0A428ZQS7_KIBAR</name>
<dbReference type="Gene3D" id="2.130.10.10">
    <property type="entry name" value="YVTN repeat-like/Quinoprotein amine dehydrogenase"/>
    <property type="match status" value="1"/>
</dbReference>
<dbReference type="Pfam" id="PF18911">
    <property type="entry name" value="PKD_4"/>
    <property type="match status" value="1"/>
</dbReference>
<dbReference type="InterPro" id="IPR022409">
    <property type="entry name" value="PKD/Chitinase_dom"/>
</dbReference>
<dbReference type="RefSeq" id="WP_037257844.1">
    <property type="nucleotide sequence ID" value="NZ_QHKI01000002.1"/>
</dbReference>
<dbReference type="InterPro" id="IPR015943">
    <property type="entry name" value="WD40/YVTN_repeat-like_dom_sf"/>
</dbReference>
<feature type="domain" description="PKD" evidence="2">
    <location>
        <begin position="441"/>
        <end position="503"/>
    </location>
</feature>
<sequence length="971" mass="102176">MIRRKRFWALALVIVTCLATVILVGADKAYQAPRVRLHGGATWLASSKVGQLALLDGASAEVAAKVPVAPPGTAIRSSQLGSTGYALNLWDNSVVRVDGATLQPSQPSKPLGATLFPTPQILYALDADRGLLTALDPVTLTPRSAPHSLAAKVTPDGAIVDGGGRLWLLDQRTGDLAWFTADSRHSREHAGTAERTRIAVASGHPALLDLDQRQASLLDPETGSVLSSVRADVRPDDTVSVTGSPAERRILISIASRGLLMACTFDAACQDPIPLGAGKADLGAAVEVNNHAIVPDYSTGRVWIVNLATMRVVVDRQLFTRPVRFELLARDGIVFYNDPDSDQAGVLDLEGNVRAVSKYNPTRPETGPVEVAANSPSTPKQSSPPTNRPRSGPTGNVPPVSGPGRFEPNPPTAVGAPLADIVIKPRSRGLVGDEFELSVVSRSPIGIATARWTFGDGTEATGLVVRHRWNRPGEFQINVAPTTTIGLAAPIATATVIIEPADTPPRIDSISIDPESPRVGEPVRFSAGVSGRWPDRWEWIIQDGQGTETVSSLPEFRHTFTAPGTYTVTLAVLAGAVRVQQSRQLTVAPEPPPVRCGDVLTASAMLKSDLVCPNDIGIAIAGDNVTLDLGGHTLSTDTPSESSTGIKVAGSRTIQDTTIKNGTLTRFKTGIGLSNVSGVRLSALTVASSADANDFEKNAGDIYGVNARDVQISSTSLTGGAPFIVQDNSDIGIAKSVLSNNAQERWGRGQAICTNGSRCTISESTLKLFLVQCSSPVGESLNSSLSVESSDVDSVSIGRECDSVTVKNNSRILPFGSMGARFFTMTGNIVSPPGSDEMAMASVAITNAVIHISGNDFSGIQIGLRTSWTTGLITRNTFTANSLIGLNVDSPDPHEISHNLFTGNGHSEKDPASDVLRGGLIVDAPFNEHITVSDNRSRDNFGYGMRAVEPTTGTGNTSSGDQLGCVGIKCE</sequence>
<dbReference type="InterPro" id="IPR035986">
    <property type="entry name" value="PKD_dom_sf"/>
</dbReference>
<dbReference type="CDD" id="cd00146">
    <property type="entry name" value="PKD"/>
    <property type="match status" value="1"/>
</dbReference>
<evidence type="ECO:0000259" key="2">
    <source>
        <dbReference type="PROSITE" id="PS50093"/>
    </source>
</evidence>
<dbReference type="Pfam" id="PF00801">
    <property type="entry name" value="PKD"/>
    <property type="match status" value="1"/>
</dbReference>
<feature type="region of interest" description="Disordered" evidence="1">
    <location>
        <begin position="358"/>
        <end position="415"/>
    </location>
</feature>
<comment type="caution">
    <text evidence="3">The sequence shown here is derived from an EMBL/GenBank/DDBJ whole genome shotgun (WGS) entry which is preliminary data.</text>
</comment>
<dbReference type="GO" id="GO:0005975">
    <property type="term" value="P:carbohydrate metabolic process"/>
    <property type="evidence" value="ECO:0007669"/>
    <property type="project" value="UniProtKB-ARBA"/>
</dbReference>
<dbReference type="SMART" id="SM00089">
    <property type="entry name" value="PKD"/>
    <property type="match status" value="2"/>
</dbReference>
<dbReference type="InterPro" id="IPR013783">
    <property type="entry name" value="Ig-like_fold"/>
</dbReference>
<dbReference type="SUPFAM" id="SSF51126">
    <property type="entry name" value="Pectin lyase-like"/>
    <property type="match status" value="1"/>
</dbReference>
<feature type="compositionally biased region" description="Low complexity" evidence="1">
    <location>
        <begin position="375"/>
        <end position="385"/>
    </location>
</feature>
<dbReference type="InterPro" id="IPR011050">
    <property type="entry name" value="Pectin_lyase_fold/virulence"/>
</dbReference>
<gene>
    <name evidence="3" type="ORF">DMH04_02750</name>
</gene>
<dbReference type="EMBL" id="QHKI01000002">
    <property type="protein sequence ID" value="RSM90412.1"/>
    <property type="molecule type" value="Genomic_DNA"/>
</dbReference>
<proteinExistence type="predicted"/>
<dbReference type="Gene3D" id="2.60.40.10">
    <property type="entry name" value="Immunoglobulins"/>
    <property type="match status" value="2"/>
</dbReference>
<evidence type="ECO:0000313" key="4">
    <source>
        <dbReference type="Proteomes" id="UP000287547"/>
    </source>
</evidence>
<dbReference type="OrthoDB" id="3202743at2"/>
<evidence type="ECO:0000256" key="1">
    <source>
        <dbReference type="SAM" id="MobiDB-lite"/>
    </source>
</evidence>
<feature type="domain" description="PKD" evidence="2">
    <location>
        <begin position="506"/>
        <end position="572"/>
    </location>
</feature>
<dbReference type="PROSITE" id="PS50093">
    <property type="entry name" value="PKD"/>
    <property type="match status" value="2"/>
</dbReference>
<reference evidence="3 4" key="1">
    <citation type="submission" date="2018-05" db="EMBL/GenBank/DDBJ databases">
        <title>Evolution of GPA BGCs.</title>
        <authorList>
            <person name="Waglechner N."/>
            <person name="Wright G.D."/>
        </authorList>
    </citation>
    <scope>NUCLEOTIDE SEQUENCE [LARGE SCALE GENOMIC DNA]</scope>
    <source>
        <strain evidence="3 4">A82846</strain>
    </source>
</reference>
<dbReference type="Proteomes" id="UP000287547">
    <property type="component" value="Unassembled WGS sequence"/>
</dbReference>
<dbReference type="InterPro" id="IPR011045">
    <property type="entry name" value="N2O_reductase_N"/>
</dbReference>